<proteinExistence type="predicted"/>
<gene>
    <name evidence="2" type="ORF">FKX85_02230</name>
</gene>
<organism evidence="2 3">
    <name type="scientific">Echinicola soli</name>
    <dbReference type="NCBI Taxonomy" id="2591634"/>
    <lineage>
        <taxon>Bacteria</taxon>
        <taxon>Pseudomonadati</taxon>
        <taxon>Bacteroidota</taxon>
        <taxon>Cytophagia</taxon>
        <taxon>Cytophagales</taxon>
        <taxon>Cyclobacteriaceae</taxon>
        <taxon>Echinicola</taxon>
    </lineage>
</organism>
<name>A0A514CDM1_9BACT</name>
<sequence>MGYQVIPGFATEQADPDFQSSYEISLDENGTIDGEQENRWSFDAPWLTLNIGNGIFIDKLRVQNGYDWKNHQETLLFTGLNNEGTAIFGKKK</sequence>
<dbReference type="Gene3D" id="2.40.128.10">
    <property type="match status" value="1"/>
</dbReference>
<evidence type="ECO:0000313" key="2">
    <source>
        <dbReference type="EMBL" id="QDH77921.1"/>
    </source>
</evidence>
<dbReference type="AlphaFoldDB" id="A0A514CDM1"/>
<dbReference type="OrthoDB" id="9801455at2"/>
<keyword evidence="3" id="KW-1185">Reference proteome</keyword>
<feature type="domain" description="Extracellular endo-alpha-(1-&gt;5)-L-arabinanase C-terminal" evidence="1">
    <location>
        <begin position="3"/>
        <end position="89"/>
    </location>
</feature>
<accession>A0A514CDM1</accession>
<dbReference type="InterPro" id="IPR032291">
    <property type="entry name" value="Abn2_C"/>
</dbReference>
<dbReference type="KEGG" id="echi:FKX85_02230"/>
<dbReference type="Proteomes" id="UP000316614">
    <property type="component" value="Chromosome"/>
</dbReference>
<protein>
    <recommendedName>
        <fullName evidence="1">Extracellular endo-alpha-(1-&gt;5)-L-arabinanase C-terminal domain-containing protein</fullName>
    </recommendedName>
</protein>
<dbReference type="Pfam" id="PF16369">
    <property type="entry name" value="GH43_C"/>
    <property type="match status" value="1"/>
</dbReference>
<evidence type="ECO:0000313" key="3">
    <source>
        <dbReference type="Proteomes" id="UP000316614"/>
    </source>
</evidence>
<evidence type="ECO:0000259" key="1">
    <source>
        <dbReference type="Pfam" id="PF16369"/>
    </source>
</evidence>
<dbReference type="RefSeq" id="WP_141613185.1">
    <property type="nucleotide sequence ID" value="NZ_CP041253.1"/>
</dbReference>
<dbReference type="EMBL" id="CP041253">
    <property type="protein sequence ID" value="QDH77921.1"/>
    <property type="molecule type" value="Genomic_DNA"/>
</dbReference>
<reference evidence="2 3" key="1">
    <citation type="submission" date="2019-06" db="EMBL/GenBank/DDBJ databases">
        <title>Echinicola alkalisoli sp. nov. isolated from saline soil.</title>
        <authorList>
            <person name="Sun J.-Q."/>
            <person name="Xu L."/>
        </authorList>
    </citation>
    <scope>NUCLEOTIDE SEQUENCE [LARGE SCALE GENOMIC DNA]</scope>
    <source>
        <strain evidence="2 3">LN3S3</strain>
    </source>
</reference>